<sequence length="364" mass="42057">MLRKSSSTPRYDVTVQPKRMIPGDIKWPGGPSIQQKHLSLPYLIIDYMAKNPSSTEVYNKLIQCCKHFYEKNPILVVKNMNENGISSTNGSEVDEDEYFVDMDIQKIKSKIWLTDVLSLWGVALPNFTVLCSKLYRCNLSELFLGDMNVLFDDFKYLALTVKGVELNNVKMTYKNGKPVMLERILEALPKVEDFYYDFPDNLSVTTASTIKNIAKLQNLGNLTMFSLGFIPEVFDVEELSAYMKDHKYLKFVLDFKDNISREYMDQLETLIDTIILSDIFYRIIMFNGQDHEKLKILESRNIDQDDDEDMDALFEIGSDIDMIDIDLFDDVDEMEDIFDFNDAVEMDAADIDQMDDIDDDDGDI</sequence>
<accession>A0AC35FI44</accession>
<protein>
    <submittedName>
        <fullName evidence="2">Uncharacterized protein</fullName>
    </submittedName>
</protein>
<name>A0AC35FI44_9BILA</name>
<proteinExistence type="predicted"/>
<dbReference type="WBParaSite" id="PS1159_v2.g17749.t1">
    <property type="protein sequence ID" value="PS1159_v2.g17749.t1"/>
    <property type="gene ID" value="PS1159_v2.g17749"/>
</dbReference>
<dbReference type="Proteomes" id="UP000887580">
    <property type="component" value="Unplaced"/>
</dbReference>
<organism evidence="1 2">
    <name type="scientific">Panagrolaimus sp. PS1159</name>
    <dbReference type="NCBI Taxonomy" id="55785"/>
    <lineage>
        <taxon>Eukaryota</taxon>
        <taxon>Metazoa</taxon>
        <taxon>Ecdysozoa</taxon>
        <taxon>Nematoda</taxon>
        <taxon>Chromadorea</taxon>
        <taxon>Rhabditida</taxon>
        <taxon>Tylenchina</taxon>
        <taxon>Panagrolaimomorpha</taxon>
        <taxon>Panagrolaimoidea</taxon>
        <taxon>Panagrolaimidae</taxon>
        <taxon>Panagrolaimus</taxon>
    </lineage>
</organism>
<reference evidence="2" key="1">
    <citation type="submission" date="2022-11" db="UniProtKB">
        <authorList>
            <consortium name="WormBaseParasite"/>
        </authorList>
    </citation>
    <scope>IDENTIFICATION</scope>
</reference>
<evidence type="ECO:0000313" key="2">
    <source>
        <dbReference type="WBParaSite" id="PS1159_v2.g17749.t1"/>
    </source>
</evidence>
<evidence type="ECO:0000313" key="1">
    <source>
        <dbReference type="Proteomes" id="UP000887580"/>
    </source>
</evidence>